<reference evidence="2" key="1">
    <citation type="submission" date="2016-10" db="EMBL/GenBank/DDBJ databases">
        <authorList>
            <person name="Varghese N."/>
            <person name="Submissions S."/>
        </authorList>
    </citation>
    <scope>NUCLEOTIDE SEQUENCE [LARGE SCALE GENOMIC DNA]</scope>
    <source>
        <strain evidence="2">DSM 19183</strain>
    </source>
</reference>
<evidence type="ECO:0008006" key="3">
    <source>
        <dbReference type="Google" id="ProtNLM"/>
    </source>
</evidence>
<dbReference type="Gene3D" id="3.10.450.50">
    <property type="match status" value="1"/>
</dbReference>
<name>A0A1H7FAP4_9LACT</name>
<dbReference type="Proteomes" id="UP000199081">
    <property type="component" value="Unassembled WGS sequence"/>
</dbReference>
<dbReference type="OrthoDB" id="6692273at2"/>
<dbReference type="RefSeq" id="WP_091478448.1">
    <property type="nucleotide sequence ID" value="NZ_BJYC01000001.1"/>
</dbReference>
<evidence type="ECO:0000313" key="2">
    <source>
        <dbReference type="Proteomes" id="UP000199081"/>
    </source>
</evidence>
<protein>
    <recommendedName>
        <fullName evidence="3">SnoaL-like domain-containing protein</fullName>
    </recommendedName>
</protein>
<sequence length="123" mass="13751">MKTDITVHCGNSPKMERVIDLTVALAKKDPELVKQHVRDDFTWKTVGGETVISFEELDQELKNRPPVKELSVTNALSHGNGAMCEGTLLFEDGDILQFCTVVKFVNTAKDALIKEAHTYFVNE</sequence>
<dbReference type="AlphaFoldDB" id="A0A1H7FAP4"/>
<keyword evidence="2" id="KW-1185">Reference proteome</keyword>
<organism evidence="1 2">
    <name type="scientific">Alkalibacterium pelagium</name>
    <dbReference type="NCBI Taxonomy" id="426702"/>
    <lineage>
        <taxon>Bacteria</taxon>
        <taxon>Bacillati</taxon>
        <taxon>Bacillota</taxon>
        <taxon>Bacilli</taxon>
        <taxon>Lactobacillales</taxon>
        <taxon>Carnobacteriaceae</taxon>
        <taxon>Alkalibacterium</taxon>
    </lineage>
</organism>
<dbReference type="InterPro" id="IPR032710">
    <property type="entry name" value="NTF2-like_dom_sf"/>
</dbReference>
<dbReference type="SUPFAM" id="SSF54427">
    <property type="entry name" value="NTF2-like"/>
    <property type="match status" value="1"/>
</dbReference>
<dbReference type="EMBL" id="FNZU01000001">
    <property type="protein sequence ID" value="SEK23129.1"/>
    <property type="molecule type" value="Genomic_DNA"/>
</dbReference>
<gene>
    <name evidence="1" type="ORF">SAMN04488099_101252</name>
</gene>
<evidence type="ECO:0000313" key="1">
    <source>
        <dbReference type="EMBL" id="SEK23129.1"/>
    </source>
</evidence>
<proteinExistence type="predicted"/>
<dbReference type="STRING" id="426702.SAMN04488099_101252"/>
<accession>A0A1H7FAP4</accession>